<dbReference type="GO" id="GO:0016829">
    <property type="term" value="F:lyase activity"/>
    <property type="evidence" value="ECO:0007669"/>
    <property type="project" value="UniProtKB-KW"/>
</dbReference>
<keyword evidence="1" id="KW-0663">Pyridoxal phosphate</keyword>
<evidence type="ECO:0000313" key="4">
    <source>
        <dbReference type="Proteomes" id="UP000275461"/>
    </source>
</evidence>
<dbReference type="PANTHER" id="PTHR43586">
    <property type="entry name" value="CYSTEINE DESULFURASE"/>
    <property type="match status" value="1"/>
</dbReference>
<evidence type="ECO:0000256" key="1">
    <source>
        <dbReference type="ARBA" id="ARBA00022898"/>
    </source>
</evidence>
<feature type="domain" description="Aminotransferase class V" evidence="2">
    <location>
        <begin position="15"/>
        <end position="345"/>
    </location>
</feature>
<dbReference type="Proteomes" id="UP000275461">
    <property type="component" value="Unassembled WGS sequence"/>
</dbReference>
<sequence>MWWQAEFPQDEDIAYLNHAGVSPWPACSREAVTRFAEENVSRGATDYPRWLEAEQRLKARLAELINAPSPDSIALVKNTSEGLSVVAWGLDWQPGDEVVINGHEFPSNRIVWESLERLGVRVRDVSWSVGDPDPESRLIEAMGENTRLLAVSTVQYGTGERMDVARLIQACRARGVFCCVDGIQSLGALPFDVAELQPDFLVADGHKWLLGPEGLGFLYVRRELIDTMRLYQFGWHMVEHAGDYDRKDWAAASTARRFECGSPNMLGVQALSASVGLLLEVGLETVAENVLDNSRHLMDWVGGQPALELITPAAPDRHAGIVTFRAPGADPRALWKALLAEGVVAASRCGGVRFSPHFYTDPIRLEYACKQVLAALPHCRA</sequence>
<gene>
    <name evidence="3" type="ORF">DFR31_0262</name>
</gene>
<dbReference type="AlphaFoldDB" id="A0A498C893"/>
<evidence type="ECO:0000259" key="2">
    <source>
        <dbReference type="Pfam" id="PF00266"/>
    </source>
</evidence>
<dbReference type="SUPFAM" id="SSF53383">
    <property type="entry name" value="PLP-dependent transferases"/>
    <property type="match status" value="1"/>
</dbReference>
<dbReference type="Gene3D" id="3.90.1150.10">
    <property type="entry name" value="Aspartate Aminotransferase, domain 1"/>
    <property type="match status" value="1"/>
</dbReference>
<dbReference type="EMBL" id="RCDA01000001">
    <property type="protein sequence ID" value="RLK50366.1"/>
    <property type="molecule type" value="Genomic_DNA"/>
</dbReference>
<reference evidence="3 4" key="1">
    <citation type="submission" date="2018-10" db="EMBL/GenBank/DDBJ databases">
        <title>Genomic Encyclopedia of Type Strains, Phase IV (KMG-IV): sequencing the most valuable type-strain genomes for metagenomic binning, comparative biology and taxonomic classification.</title>
        <authorList>
            <person name="Goeker M."/>
        </authorList>
    </citation>
    <scope>NUCLEOTIDE SEQUENCE [LARGE SCALE GENOMIC DNA]</scope>
    <source>
        <strain evidence="3 4">DSM 12769</strain>
    </source>
</reference>
<comment type="caution">
    <text evidence="3">The sequence shown here is derived from an EMBL/GenBank/DDBJ whole genome shotgun (WGS) entry which is preliminary data.</text>
</comment>
<dbReference type="InterPro" id="IPR015422">
    <property type="entry name" value="PyrdxlP-dep_Trfase_small"/>
</dbReference>
<dbReference type="InterPro" id="IPR015424">
    <property type="entry name" value="PyrdxlP-dep_Trfase"/>
</dbReference>
<dbReference type="RefSeq" id="WP_121440858.1">
    <property type="nucleotide sequence ID" value="NZ_RCDA01000001.1"/>
</dbReference>
<dbReference type="InterPro" id="IPR015421">
    <property type="entry name" value="PyrdxlP-dep_Trfase_major"/>
</dbReference>
<protein>
    <submittedName>
        <fullName evidence="3">Selenocysteine lyase/cysteine desulfurase</fullName>
    </submittedName>
</protein>
<dbReference type="OrthoDB" id="9764293at2"/>
<evidence type="ECO:0000313" key="3">
    <source>
        <dbReference type="EMBL" id="RLK50366.1"/>
    </source>
</evidence>
<keyword evidence="3" id="KW-0456">Lyase</keyword>
<keyword evidence="4" id="KW-1185">Reference proteome</keyword>
<name>A0A498C893_9GAMM</name>
<dbReference type="InterPro" id="IPR000192">
    <property type="entry name" value="Aminotrans_V_dom"/>
</dbReference>
<organism evidence="3 4">
    <name type="scientific">Alkalispirillum mobile</name>
    <dbReference type="NCBI Taxonomy" id="85925"/>
    <lineage>
        <taxon>Bacteria</taxon>
        <taxon>Pseudomonadati</taxon>
        <taxon>Pseudomonadota</taxon>
        <taxon>Gammaproteobacteria</taxon>
        <taxon>Chromatiales</taxon>
        <taxon>Ectothiorhodospiraceae</taxon>
        <taxon>Alkalispirillum</taxon>
    </lineage>
</organism>
<proteinExistence type="predicted"/>
<dbReference type="PANTHER" id="PTHR43586:SF15">
    <property type="entry name" value="BLR3095 PROTEIN"/>
    <property type="match status" value="1"/>
</dbReference>
<dbReference type="Pfam" id="PF00266">
    <property type="entry name" value="Aminotran_5"/>
    <property type="match status" value="1"/>
</dbReference>
<accession>A0A498C893</accession>
<dbReference type="Gene3D" id="3.40.640.10">
    <property type="entry name" value="Type I PLP-dependent aspartate aminotransferase-like (Major domain)"/>
    <property type="match status" value="1"/>
</dbReference>